<organism evidence="2 3">
    <name type="scientific">Ligilactobacillus agilis</name>
    <dbReference type="NCBI Taxonomy" id="1601"/>
    <lineage>
        <taxon>Bacteria</taxon>
        <taxon>Bacillati</taxon>
        <taxon>Bacillota</taxon>
        <taxon>Bacilli</taxon>
        <taxon>Lactobacillales</taxon>
        <taxon>Lactobacillaceae</taxon>
        <taxon>Ligilactobacillus</taxon>
    </lineage>
</organism>
<dbReference type="GO" id="GO:0005524">
    <property type="term" value="F:ATP binding"/>
    <property type="evidence" value="ECO:0007669"/>
    <property type="project" value="UniProtKB-KW"/>
</dbReference>
<accession>A0A9Q9J8T0</accession>
<dbReference type="GeneID" id="75137006"/>
<sequence>MSEKREGTYWDFKQEYHKNKARLLHDIICLANNIENRDAYLIFGISDLGSIVGVESDENRKNQEHFISFLHGKKFSGGVIPYVFLKTLTIDGHKVDALTIKKSNKVPFYLSEQYKDGKTIISAGSIYLRIEDQNTSINSTADPLNTEKLWKIRFGLLPNPLNQMKRMLEVKTDWVGNKKGYYFREAPEFTVVENVNLTNSYENSSMPFYAYNQMNSSSSYYHYECKYHGTTLYDTQTISLDSGRYHTPIPEFGFIAVDKYNRNSLKYRYFLLELLVRNN</sequence>
<dbReference type="Proteomes" id="UP001058429">
    <property type="component" value="Chromosome"/>
</dbReference>
<dbReference type="AlphaFoldDB" id="A0A9Q9J8T0"/>
<dbReference type="EMBL" id="CP104396">
    <property type="protein sequence ID" value="UXC64467.1"/>
    <property type="molecule type" value="Genomic_DNA"/>
</dbReference>
<keyword evidence="2" id="KW-0067">ATP-binding</keyword>
<dbReference type="Pfam" id="PF04326">
    <property type="entry name" value="SLFN_AlbA_2"/>
    <property type="match status" value="1"/>
</dbReference>
<feature type="domain" description="Schlafen AlbA-2" evidence="1">
    <location>
        <begin position="6"/>
        <end position="137"/>
    </location>
</feature>
<dbReference type="InterPro" id="IPR007421">
    <property type="entry name" value="Schlafen_AlbA_2_dom"/>
</dbReference>
<gene>
    <name evidence="2" type="ORF">N4562_04090</name>
</gene>
<dbReference type="RefSeq" id="WP_260905208.1">
    <property type="nucleotide sequence ID" value="NZ_CP104396.1"/>
</dbReference>
<dbReference type="InterPro" id="IPR038461">
    <property type="entry name" value="Schlafen_AlbA_2_dom_sf"/>
</dbReference>
<evidence type="ECO:0000313" key="3">
    <source>
        <dbReference type="Proteomes" id="UP001058429"/>
    </source>
</evidence>
<reference evidence="2" key="1">
    <citation type="submission" date="2022-09" db="EMBL/GenBank/DDBJ databases">
        <title>Complete genome of Ligilactobacillus agilis AM_LB6, isolated from chicken feces.</title>
        <authorList>
            <person name="den Bakker H.C."/>
            <person name="Mann A."/>
        </authorList>
    </citation>
    <scope>NUCLEOTIDE SEQUENCE</scope>
    <source>
        <strain evidence="2">AM_LB6</strain>
    </source>
</reference>
<protein>
    <submittedName>
        <fullName evidence="2">ATP-binding protein</fullName>
    </submittedName>
</protein>
<proteinExistence type="predicted"/>
<dbReference type="Gene3D" id="3.30.950.30">
    <property type="entry name" value="Schlafen, AAA domain"/>
    <property type="match status" value="1"/>
</dbReference>
<evidence type="ECO:0000259" key="1">
    <source>
        <dbReference type="Pfam" id="PF04326"/>
    </source>
</evidence>
<evidence type="ECO:0000313" key="2">
    <source>
        <dbReference type="EMBL" id="UXC64467.1"/>
    </source>
</evidence>
<keyword evidence="2" id="KW-0547">Nucleotide-binding</keyword>
<name>A0A9Q9J8T0_9LACO</name>